<protein>
    <recommendedName>
        <fullName evidence="3">CRISPR system Cms protein Csm5</fullName>
    </recommendedName>
    <alternativeName>
        <fullName evidence="6">CRISPR type III A-associated protein Csm5</fullName>
    </alternativeName>
</protein>
<evidence type="ECO:0000256" key="4">
    <source>
        <dbReference type="ARBA" id="ARBA00022884"/>
    </source>
</evidence>
<dbReference type="PANTHER" id="PTHR38007:SF1">
    <property type="entry name" value="CRISPR SYSTEM CMS PROTEIN CSM5"/>
    <property type="match status" value="1"/>
</dbReference>
<dbReference type="PANTHER" id="PTHR38007">
    <property type="entry name" value="CRISPR SYSTEM CMS PROTEIN CSM5"/>
    <property type="match status" value="1"/>
</dbReference>
<organism evidence="8 9">
    <name type="scientific">Filifactor villosus</name>
    <dbReference type="NCBI Taxonomy" id="29374"/>
    <lineage>
        <taxon>Bacteria</taxon>
        <taxon>Bacillati</taxon>
        <taxon>Bacillota</taxon>
        <taxon>Clostridia</taxon>
        <taxon>Peptostreptococcales</taxon>
        <taxon>Filifactoraceae</taxon>
        <taxon>Filifactor</taxon>
    </lineage>
</organism>
<reference evidence="9" key="1">
    <citation type="journal article" date="2019" name="Int. J. Syst. Evol. Microbiol.">
        <title>The Global Catalogue of Microorganisms (GCM) 10K type strain sequencing project: providing services to taxonomists for standard genome sequencing and annotation.</title>
        <authorList>
            <consortium name="The Broad Institute Genomics Platform"/>
            <consortium name="The Broad Institute Genome Sequencing Center for Infectious Disease"/>
            <person name="Wu L."/>
            <person name="Ma J."/>
        </authorList>
    </citation>
    <scope>NUCLEOTIDE SEQUENCE [LARGE SCALE GENOMIC DNA]</scope>
    <source>
        <strain evidence="9">CCUG 46385</strain>
    </source>
</reference>
<comment type="caution">
    <text evidence="8">The sequence shown here is derived from an EMBL/GenBank/DDBJ whole genome shotgun (WGS) entry which is preliminary data.</text>
</comment>
<evidence type="ECO:0000256" key="1">
    <source>
        <dbReference type="ARBA" id="ARBA00003088"/>
    </source>
</evidence>
<sequence>MSRIKNYKMNLHVLSPVHIGGAEYKSKLTTKEYIYDRRKKILTIIDANKFTDLLIRRNLFDTYIDYIQERVNTSKKEQNRKADIRTFIQQHKLEAQIPSIAAKEYKNLEIDTENGRLNDINLVVKDVYGEPYIPGSSIKGAMVTSLLVDYIISHRNEFKDNISSILKAARKVQSDRDVRDYKKTVSREVATIENLILYGTPRAPKVKRFGLSVSDTYRSENLNTCFLQDIDETMKDGDFKPMPLAREYIAPGSRLFCDISLDFDRFKESRLKVESMDDVFDAIERSALYLTTVCIPYAGKETDLILGANTGFHQKTVVHALFDNEKERLDVVRKLLHKGSKKKITNHLNDKYAPRVINRVIWDTYEELAGVVRLDIVEEE</sequence>
<feature type="domain" description="CRISPR type III-associated protein" evidence="7">
    <location>
        <begin position="11"/>
        <end position="201"/>
    </location>
</feature>
<keyword evidence="9" id="KW-1185">Reference proteome</keyword>
<keyword evidence="4" id="KW-0694">RNA-binding</keyword>
<dbReference type="RefSeq" id="WP_379787203.1">
    <property type="nucleotide sequence ID" value="NZ_JBHSHL010000003.1"/>
</dbReference>
<comment type="function">
    <text evidence="1">This subunit might be involved in maturation of a crRNA intermediate to its mature form.</text>
</comment>
<accession>A0ABV9QIY0</accession>
<dbReference type="Pfam" id="PF03787">
    <property type="entry name" value="RAMPs"/>
    <property type="match status" value="1"/>
</dbReference>
<evidence type="ECO:0000313" key="9">
    <source>
        <dbReference type="Proteomes" id="UP001595916"/>
    </source>
</evidence>
<name>A0ABV9QIY0_9FIRM</name>
<proteinExistence type="inferred from homology"/>
<dbReference type="Proteomes" id="UP001595916">
    <property type="component" value="Unassembled WGS sequence"/>
</dbReference>
<dbReference type="NCBIfam" id="TIGR01899">
    <property type="entry name" value="cas_TM1807_csm5"/>
    <property type="match status" value="1"/>
</dbReference>
<dbReference type="InterPro" id="IPR005537">
    <property type="entry name" value="RAMP_III_fam"/>
</dbReference>
<evidence type="ECO:0000313" key="8">
    <source>
        <dbReference type="EMBL" id="MFC4803752.1"/>
    </source>
</evidence>
<gene>
    <name evidence="8" type="primary">csm5</name>
    <name evidence="8" type="ORF">ACFO4R_01525</name>
</gene>
<evidence type="ECO:0000256" key="2">
    <source>
        <dbReference type="ARBA" id="ARBA00006680"/>
    </source>
</evidence>
<comment type="similarity">
    <text evidence="2">Belongs to the CRISPR-associated Csm5 family.</text>
</comment>
<keyword evidence="5" id="KW-0051">Antiviral defense</keyword>
<dbReference type="InterPro" id="IPR010173">
    <property type="entry name" value="CRISPR-assoc_Csm5"/>
</dbReference>
<evidence type="ECO:0000256" key="5">
    <source>
        <dbReference type="ARBA" id="ARBA00023118"/>
    </source>
</evidence>
<evidence type="ECO:0000256" key="6">
    <source>
        <dbReference type="ARBA" id="ARBA00031720"/>
    </source>
</evidence>
<dbReference type="EMBL" id="JBHSHL010000003">
    <property type="protein sequence ID" value="MFC4803752.1"/>
    <property type="molecule type" value="Genomic_DNA"/>
</dbReference>
<evidence type="ECO:0000259" key="7">
    <source>
        <dbReference type="Pfam" id="PF03787"/>
    </source>
</evidence>
<evidence type="ECO:0000256" key="3">
    <source>
        <dbReference type="ARBA" id="ARBA00016113"/>
    </source>
</evidence>